<gene>
    <name evidence="1" type="ORF">GZ37D1_43</name>
</gene>
<accession>Q648I1</accession>
<protein>
    <submittedName>
        <fullName evidence="1">Uncharacterized protein</fullName>
    </submittedName>
</protein>
<proteinExistence type="predicted"/>
<evidence type="ECO:0000313" key="1">
    <source>
        <dbReference type="EMBL" id="AAU84196.1"/>
    </source>
</evidence>
<name>Q648I1_UNCAG</name>
<sequence>MRPLQPRCCCTPLSPLLCHKISCNLVVRGTSPTLYVSLFLPSFFLSMRNIMYSSWKCNGKLTYKAM</sequence>
<dbReference type="EMBL" id="AY714868">
    <property type="protein sequence ID" value="AAU84196.1"/>
    <property type="molecule type" value="Genomic_DNA"/>
</dbReference>
<reference evidence="1" key="1">
    <citation type="journal article" date="2004" name="Science">
        <title>Reverse methanogenesis: testing the hypothesis with environmental genomics.</title>
        <authorList>
            <person name="Hallam S.J."/>
            <person name="Putnam N."/>
            <person name="Preston C.M."/>
            <person name="Detter J.C."/>
            <person name="Rokhsar D."/>
            <person name="Richardson P.M."/>
            <person name="DeLong E.F."/>
        </authorList>
    </citation>
    <scope>NUCLEOTIDE SEQUENCE</scope>
</reference>
<dbReference type="AlphaFoldDB" id="Q648I1"/>
<organism evidence="1">
    <name type="scientific">Uncultured archaeon GZfos26G2</name>
    <dbReference type="NCBI Taxonomy" id="3386331"/>
    <lineage>
        <taxon>Archaea</taxon>
        <taxon>Methanobacteriati</taxon>
        <taxon>Methanobacteriota</taxon>
        <taxon>Stenosarchaea group</taxon>
        <taxon>Methanomicrobia</taxon>
        <taxon>Candidatus Methanophagales</taxon>
        <taxon>Candidatus Methanophagaceae</taxon>
        <taxon>Candidatus Methanophaga</taxon>
    </lineage>
</organism>
<reference evidence="1" key="2">
    <citation type="submission" date="2004-08" db="EMBL/GenBank/DDBJ databases">
        <authorList>
            <person name="Putnam N."/>
            <person name="Detter J.C."/>
            <person name="Richardson P.M."/>
            <person name="Rokhsar D."/>
        </authorList>
    </citation>
    <scope>NUCLEOTIDE SEQUENCE</scope>
</reference>